<dbReference type="SUPFAM" id="SSF75516">
    <property type="entry name" value="Pheromone-binding domain of LuxR-like quorum-sensing transcription factors"/>
    <property type="match status" value="1"/>
</dbReference>
<protein>
    <submittedName>
        <fullName evidence="5">DNA-binding transcriptional regulator, CsgD family</fullName>
    </submittedName>
</protein>
<dbReference type="Gene3D" id="3.30.450.80">
    <property type="entry name" value="Transcription factor LuxR-like, autoinducer-binding domain"/>
    <property type="match status" value="1"/>
</dbReference>
<dbReference type="InterPro" id="IPR000792">
    <property type="entry name" value="Tscrpt_reg_LuxR_C"/>
</dbReference>
<evidence type="ECO:0000256" key="1">
    <source>
        <dbReference type="ARBA" id="ARBA00023015"/>
    </source>
</evidence>
<proteinExistence type="predicted"/>
<accession>A0A1H8TML4</accession>
<dbReference type="STRING" id="406100.SAMN04488052_104315"/>
<dbReference type="InterPro" id="IPR036693">
    <property type="entry name" value="TF_LuxR_autoind-bd_dom_sf"/>
</dbReference>
<reference evidence="5 6" key="1">
    <citation type="submission" date="2016-10" db="EMBL/GenBank/DDBJ databases">
        <authorList>
            <person name="de Groot N.N."/>
        </authorList>
    </citation>
    <scope>NUCLEOTIDE SEQUENCE [LARGE SCALE GENOMIC DNA]</scope>
    <source>
        <strain evidence="5 6">CGMCC 1.6291</strain>
    </source>
</reference>
<dbReference type="InterPro" id="IPR016032">
    <property type="entry name" value="Sig_transdc_resp-reg_C-effctor"/>
</dbReference>
<dbReference type="PRINTS" id="PR00038">
    <property type="entry name" value="HTHLUXR"/>
</dbReference>
<dbReference type="OrthoDB" id="9774661at2"/>
<evidence type="ECO:0000313" key="5">
    <source>
        <dbReference type="EMBL" id="SEO92097.1"/>
    </source>
</evidence>
<dbReference type="Pfam" id="PF03472">
    <property type="entry name" value="Autoind_bind"/>
    <property type="match status" value="1"/>
</dbReference>
<sequence length="269" mass="29653">MVHERRRGQGCRRLRVGGLMKSDWFAGLQREIAAVGDVDQLGAVCERLCEHLKVPYYCFAMRLPTSFVDPALVVFDNYPEPFRDLYVELEGLNMDPVLLGTYEQSAPVYWDEVFAAVSPGSDQARFVEGAVRALGLLSGVSCGYRGARGQFAVLSVASRDDSAGLRRYLRAVAPRVMLAGACLHDSATRLLVEDPAQAVTPRERECLLWCAEGKTARETGELLSITERTVTFHLRNASAKLRVNSRQQAVARAVSLGIIEPRPVTVPTN</sequence>
<evidence type="ECO:0000259" key="4">
    <source>
        <dbReference type="PROSITE" id="PS50043"/>
    </source>
</evidence>
<dbReference type="GO" id="GO:0003677">
    <property type="term" value="F:DNA binding"/>
    <property type="evidence" value="ECO:0007669"/>
    <property type="project" value="UniProtKB-KW"/>
</dbReference>
<dbReference type="Proteomes" id="UP000199657">
    <property type="component" value="Unassembled WGS sequence"/>
</dbReference>
<dbReference type="Gene3D" id="1.10.10.10">
    <property type="entry name" value="Winged helix-like DNA-binding domain superfamily/Winged helix DNA-binding domain"/>
    <property type="match status" value="1"/>
</dbReference>
<keyword evidence="1" id="KW-0805">Transcription regulation</keyword>
<dbReference type="CDD" id="cd06170">
    <property type="entry name" value="LuxR_C_like"/>
    <property type="match status" value="1"/>
</dbReference>
<keyword evidence="2 5" id="KW-0238">DNA-binding</keyword>
<dbReference type="EMBL" id="FOEG01000004">
    <property type="protein sequence ID" value="SEO92097.1"/>
    <property type="molecule type" value="Genomic_DNA"/>
</dbReference>
<dbReference type="PANTHER" id="PTHR44688">
    <property type="entry name" value="DNA-BINDING TRANSCRIPTIONAL ACTIVATOR DEVR_DOSR"/>
    <property type="match status" value="1"/>
</dbReference>
<evidence type="ECO:0000313" key="6">
    <source>
        <dbReference type="Proteomes" id="UP000199657"/>
    </source>
</evidence>
<organism evidence="5 6">
    <name type="scientific">Aquisalimonas asiatica</name>
    <dbReference type="NCBI Taxonomy" id="406100"/>
    <lineage>
        <taxon>Bacteria</taxon>
        <taxon>Pseudomonadati</taxon>
        <taxon>Pseudomonadota</taxon>
        <taxon>Gammaproteobacteria</taxon>
        <taxon>Chromatiales</taxon>
        <taxon>Ectothiorhodospiraceae</taxon>
        <taxon>Aquisalimonas</taxon>
    </lineage>
</organism>
<feature type="domain" description="HTH luxR-type" evidence="4">
    <location>
        <begin position="192"/>
        <end position="257"/>
    </location>
</feature>
<dbReference type="SMART" id="SM00421">
    <property type="entry name" value="HTH_LUXR"/>
    <property type="match status" value="1"/>
</dbReference>
<name>A0A1H8TML4_9GAMM</name>
<gene>
    <name evidence="5" type="ORF">SAMN04488052_104315</name>
</gene>
<dbReference type="AlphaFoldDB" id="A0A1H8TML4"/>
<dbReference type="Pfam" id="PF00196">
    <property type="entry name" value="GerE"/>
    <property type="match status" value="1"/>
</dbReference>
<dbReference type="InterPro" id="IPR005143">
    <property type="entry name" value="TF_LuxR_autoind-bd_dom"/>
</dbReference>
<dbReference type="GO" id="GO:0006355">
    <property type="term" value="P:regulation of DNA-templated transcription"/>
    <property type="evidence" value="ECO:0007669"/>
    <property type="project" value="InterPro"/>
</dbReference>
<evidence type="ECO:0000256" key="2">
    <source>
        <dbReference type="ARBA" id="ARBA00023125"/>
    </source>
</evidence>
<dbReference type="PROSITE" id="PS50043">
    <property type="entry name" value="HTH_LUXR_2"/>
    <property type="match status" value="1"/>
</dbReference>
<dbReference type="SUPFAM" id="SSF46894">
    <property type="entry name" value="C-terminal effector domain of the bipartite response regulators"/>
    <property type="match status" value="1"/>
</dbReference>
<dbReference type="InterPro" id="IPR036388">
    <property type="entry name" value="WH-like_DNA-bd_sf"/>
</dbReference>
<evidence type="ECO:0000256" key="3">
    <source>
        <dbReference type="ARBA" id="ARBA00023163"/>
    </source>
</evidence>
<dbReference type="PANTHER" id="PTHR44688:SF16">
    <property type="entry name" value="DNA-BINDING TRANSCRIPTIONAL ACTIVATOR DEVR_DOSR"/>
    <property type="match status" value="1"/>
</dbReference>
<keyword evidence="6" id="KW-1185">Reference proteome</keyword>
<keyword evidence="3" id="KW-0804">Transcription</keyword>